<organism evidence="1">
    <name type="scientific">Mycolicibacterium sp. CBMA 213</name>
    <dbReference type="NCBI Taxonomy" id="1968788"/>
    <lineage>
        <taxon>Bacteria</taxon>
        <taxon>Bacillati</taxon>
        <taxon>Actinomycetota</taxon>
        <taxon>Actinomycetes</taxon>
        <taxon>Mycobacteriales</taxon>
        <taxon>Mycobacteriaceae</taxon>
        <taxon>Mycolicibacterium</taxon>
    </lineage>
</organism>
<dbReference type="InterPro" id="IPR025447">
    <property type="entry name" value="DUF4192"/>
</dbReference>
<dbReference type="EMBL" id="MF600313">
    <property type="protein sequence ID" value="AVN58296.1"/>
    <property type="molecule type" value="Genomic_DNA"/>
</dbReference>
<dbReference type="AlphaFoldDB" id="A0A343VQX2"/>
<proteinExistence type="predicted"/>
<protein>
    <recommendedName>
        <fullName evidence="2">DUF4192 domain-containing protein</fullName>
    </recommendedName>
</protein>
<dbReference type="RefSeq" id="WP_155921777.1">
    <property type="nucleotide sequence ID" value="NZ_MF600313.1"/>
</dbReference>
<reference evidence="1" key="1">
    <citation type="journal article" date="2018" name="Front. Microbiol.">
        <title>Beyond the Limits: tRNA Array Units in Mycobacterium Genomes.</title>
        <authorList>
            <person name="Morgado S.M."/>
            <person name="Vicente A.C."/>
        </authorList>
    </citation>
    <scope>NUCLEOTIDE SEQUENCE</scope>
    <source>
        <strain evidence="1">CBMA 213</strain>
        <plasmid evidence="1">pCBMA213_1</plasmid>
    </source>
</reference>
<gene>
    <name evidence="1" type="ORF">B5P44_p00001</name>
</gene>
<evidence type="ECO:0000313" key="1">
    <source>
        <dbReference type="EMBL" id="AVN58296.1"/>
    </source>
</evidence>
<accession>A0A343VQX2</accession>
<geneLocation type="plasmid" evidence="1">
    <name>pCBMA213_1</name>
</geneLocation>
<dbReference type="Pfam" id="PF13830">
    <property type="entry name" value="DUF4192"/>
    <property type="match status" value="1"/>
</dbReference>
<keyword evidence="1" id="KW-0614">Plasmid</keyword>
<name>A0A343VQX2_9MYCO</name>
<evidence type="ECO:0008006" key="2">
    <source>
        <dbReference type="Google" id="ProtNLM"/>
    </source>
</evidence>
<sequence>MSVVDSMGLLIARVQSWLRIVPVSSFVMLTWCGAEDGVAVRLDLADAPGEDERLAVIAERNGVTAAVLLFVDEKGMSCQMCVDTHKDTAAAVIDALSARGVRVLDVVMAESTDAGGRWLSLRDADRHGVVGDGCEAPQAPVMSDQCRVYRDHAELASTLAVDTERAERIGALMDEAAGTPDLDVAVAMAVYLAQDLVDGLPVEDRELAVLGGALTNGAVRDRLYALALTDLARQAEDLWLLLARVLPFPWRAEALVLLAVSAYVRGDGLLVRQAVEVVLGELPEHRMAMMLATAVSTGCPPEVLARAVGAAVGAKVGAPA</sequence>